<reference evidence="3" key="1">
    <citation type="journal article" date="2016" name="Genome Announc.">
        <title>Draft Genome Sequences of Five Rapidly Growing Mycobacterium Species, M. thermoresistibile, M. fortuitum subsp. acetamidolyticum, M. canariasense, M. brisbanense, and M. novocastrense.</title>
        <authorList>
            <person name="Katahira K."/>
            <person name="Ogura Y."/>
            <person name="Gotoh Y."/>
            <person name="Hayashi T."/>
        </authorList>
    </citation>
    <scope>NUCLEOTIDE SEQUENCE [LARGE SCALE GENOMIC DNA]</scope>
    <source>
        <strain evidence="3">JCM15298</strain>
    </source>
</reference>
<feature type="compositionally biased region" description="Acidic residues" evidence="1">
    <location>
        <begin position="35"/>
        <end position="46"/>
    </location>
</feature>
<dbReference type="STRING" id="228230.RMCC_1821"/>
<keyword evidence="3" id="KW-1185">Reference proteome</keyword>
<evidence type="ECO:0000313" key="2">
    <source>
        <dbReference type="EMBL" id="GAS94855.1"/>
    </source>
</evidence>
<protein>
    <submittedName>
        <fullName evidence="2">Transketolase C-terminal subunit</fullName>
    </submittedName>
</protein>
<proteinExistence type="predicted"/>
<dbReference type="Proteomes" id="UP000069443">
    <property type="component" value="Unassembled WGS sequence"/>
</dbReference>
<reference evidence="3" key="2">
    <citation type="submission" date="2016-02" db="EMBL/GenBank/DDBJ databases">
        <title>Draft genome sequence of five rapidly growing Mycobacterium species.</title>
        <authorList>
            <person name="Katahira K."/>
            <person name="Gotou Y."/>
            <person name="Iida K."/>
            <person name="Ogura Y."/>
            <person name="Hayashi T."/>
        </authorList>
    </citation>
    <scope>NUCLEOTIDE SEQUENCE [LARGE SCALE GENOMIC DNA]</scope>
    <source>
        <strain evidence="3">JCM15298</strain>
    </source>
</reference>
<dbReference type="EMBL" id="BCSY01000035">
    <property type="protein sequence ID" value="GAS94855.1"/>
    <property type="molecule type" value="Genomic_DNA"/>
</dbReference>
<gene>
    <name evidence="2" type="ORF">RMCC_1821</name>
</gene>
<accession>A0A100WB30</accession>
<feature type="region of interest" description="Disordered" evidence="1">
    <location>
        <begin position="28"/>
        <end position="74"/>
    </location>
</feature>
<name>A0A100WB30_MYCCR</name>
<sequence length="74" mass="8466">MTVAPRARCAGIGGLACARHCCCTERHPMSRRRDDDDDYGSDDPDFEQMREDNFDEEAATERAERSYERAMFGD</sequence>
<organism evidence="2 3">
    <name type="scientific">Mycolicibacterium canariasense</name>
    <name type="common">Mycobacterium canariasense</name>
    <dbReference type="NCBI Taxonomy" id="228230"/>
    <lineage>
        <taxon>Bacteria</taxon>
        <taxon>Bacillati</taxon>
        <taxon>Actinomycetota</taxon>
        <taxon>Actinomycetes</taxon>
        <taxon>Mycobacteriales</taxon>
        <taxon>Mycobacteriaceae</taxon>
        <taxon>Mycolicibacterium</taxon>
    </lineage>
</organism>
<evidence type="ECO:0000313" key="3">
    <source>
        <dbReference type="Proteomes" id="UP000069443"/>
    </source>
</evidence>
<comment type="caution">
    <text evidence="2">The sequence shown here is derived from an EMBL/GenBank/DDBJ whole genome shotgun (WGS) entry which is preliminary data.</text>
</comment>
<dbReference type="AlphaFoldDB" id="A0A100WB30"/>
<feature type="compositionally biased region" description="Basic and acidic residues" evidence="1">
    <location>
        <begin position="59"/>
        <end position="68"/>
    </location>
</feature>
<evidence type="ECO:0000256" key="1">
    <source>
        <dbReference type="SAM" id="MobiDB-lite"/>
    </source>
</evidence>